<dbReference type="Pfam" id="PF02806">
    <property type="entry name" value="Alpha-amylase_C"/>
    <property type="match status" value="1"/>
</dbReference>
<evidence type="ECO:0000256" key="2">
    <source>
        <dbReference type="ARBA" id="ARBA00001913"/>
    </source>
</evidence>
<evidence type="ECO:0000256" key="11">
    <source>
        <dbReference type="ARBA" id="ARBA00023295"/>
    </source>
</evidence>
<evidence type="ECO:0000256" key="12">
    <source>
        <dbReference type="RuleBase" id="RU003615"/>
    </source>
</evidence>
<keyword evidence="10" id="KW-0119">Carbohydrate metabolism</keyword>
<dbReference type="GO" id="GO:0004556">
    <property type="term" value="F:alpha-amylase activity"/>
    <property type="evidence" value="ECO:0000318"/>
    <property type="project" value="GO_Central"/>
</dbReference>
<dbReference type="KEGG" id="spu:577636"/>
<dbReference type="Gene3D" id="3.20.20.80">
    <property type="entry name" value="Glycosidases"/>
    <property type="match status" value="1"/>
</dbReference>
<dbReference type="GO" id="GO:0046872">
    <property type="term" value="F:metal ion binding"/>
    <property type="evidence" value="ECO:0007669"/>
    <property type="project" value="UniProtKB-KW"/>
</dbReference>
<evidence type="ECO:0000313" key="16">
    <source>
        <dbReference type="EnsemblMetazoa" id="XP_011683732"/>
    </source>
</evidence>
<dbReference type="PANTHER" id="PTHR43447">
    <property type="entry name" value="ALPHA-AMYLASE"/>
    <property type="match status" value="1"/>
</dbReference>
<evidence type="ECO:0000256" key="10">
    <source>
        <dbReference type="ARBA" id="ARBA00023277"/>
    </source>
</evidence>
<comment type="cofactor">
    <cofactor evidence="3">
        <name>chloride</name>
        <dbReference type="ChEBI" id="CHEBI:17996"/>
    </cofactor>
</comment>
<dbReference type="InterPro" id="IPR006047">
    <property type="entry name" value="GH13_cat_dom"/>
</dbReference>
<dbReference type="SMART" id="SM00642">
    <property type="entry name" value="Aamy"/>
    <property type="match status" value="1"/>
</dbReference>
<name>A0A7M7HQN6_STRPU</name>
<dbReference type="Proteomes" id="UP000007110">
    <property type="component" value="Unassembled WGS sequence"/>
</dbReference>
<evidence type="ECO:0000256" key="5">
    <source>
        <dbReference type="ARBA" id="ARBA00012595"/>
    </source>
</evidence>
<dbReference type="EC" id="3.2.1.1" evidence="5"/>
<evidence type="ECO:0000256" key="8">
    <source>
        <dbReference type="ARBA" id="ARBA00022837"/>
    </source>
</evidence>
<evidence type="ECO:0000256" key="7">
    <source>
        <dbReference type="ARBA" id="ARBA00022801"/>
    </source>
</evidence>
<dbReference type="OMA" id="WGNRNTI"/>
<comment type="catalytic activity">
    <reaction evidence="1">
        <text>Endohydrolysis of (1-&gt;4)-alpha-D-glucosidic linkages in polysaccharides containing three or more (1-&gt;4)-alpha-linked D-glucose units.</text>
        <dbReference type="EC" id="3.2.1.1"/>
    </reaction>
</comment>
<dbReference type="AlphaFoldDB" id="A0A7M7HQN6"/>
<evidence type="ECO:0000256" key="4">
    <source>
        <dbReference type="ARBA" id="ARBA00008061"/>
    </source>
</evidence>
<evidence type="ECO:0000259" key="14">
    <source>
        <dbReference type="SMART" id="SM00632"/>
    </source>
</evidence>
<keyword evidence="6" id="KW-0479">Metal-binding</keyword>
<reference evidence="16" key="2">
    <citation type="submission" date="2021-01" db="UniProtKB">
        <authorList>
            <consortium name="EnsemblMetazoa"/>
        </authorList>
    </citation>
    <scope>IDENTIFICATION</scope>
</reference>
<organism evidence="16 17">
    <name type="scientific">Strongylocentrotus purpuratus</name>
    <name type="common">Purple sea urchin</name>
    <dbReference type="NCBI Taxonomy" id="7668"/>
    <lineage>
        <taxon>Eukaryota</taxon>
        <taxon>Metazoa</taxon>
        <taxon>Echinodermata</taxon>
        <taxon>Eleutherozoa</taxon>
        <taxon>Echinozoa</taxon>
        <taxon>Echinoidea</taxon>
        <taxon>Euechinoidea</taxon>
        <taxon>Echinacea</taxon>
        <taxon>Camarodonta</taxon>
        <taxon>Echinidea</taxon>
        <taxon>Strongylocentrotidae</taxon>
        <taxon>Strongylocentrotus</taxon>
    </lineage>
</organism>
<dbReference type="CDD" id="cd11317">
    <property type="entry name" value="AmyAc_bac_euk_AmyA"/>
    <property type="match status" value="1"/>
</dbReference>
<dbReference type="FunCoup" id="A0A7M7HQN6">
    <property type="interactions" value="235"/>
</dbReference>
<feature type="domain" description="Alpha-amylase C-terminal" evidence="14">
    <location>
        <begin position="396"/>
        <end position="483"/>
    </location>
</feature>
<dbReference type="InterPro" id="IPR017853">
    <property type="entry name" value="GH"/>
</dbReference>
<evidence type="ECO:0000256" key="9">
    <source>
        <dbReference type="ARBA" id="ARBA00023214"/>
    </source>
</evidence>
<dbReference type="InterPro" id="IPR031319">
    <property type="entry name" value="A-amylase_C"/>
</dbReference>
<dbReference type="Gene3D" id="2.60.40.1180">
    <property type="entry name" value="Golgi alpha-mannosidase II"/>
    <property type="match status" value="1"/>
</dbReference>
<comment type="similarity">
    <text evidence="4 12">Belongs to the glycosyl hydrolase 13 family.</text>
</comment>
<dbReference type="InterPro" id="IPR013780">
    <property type="entry name" value="Glyco_hydro_b"/>
</dbReference>
<feature type="signal peptide" evidence="13">
    <location>
        <begin position="1"/>
        <end position="17"/>
    </location>
</feature>
<dbReference type="SUPFAM" id="SSF51445">
    <property type="entry name" value="(Trans)glycosidases"/>
    <property type="match status" value="1"/>
</dbReference>
<dbReference type="RefSeq" id="XP_011683732.2">
    <property type="nucleotide sequence ID" value="XM_011685430.2"/>
</dbReference>
<dbReference type="InterPro" id="IPR006046">
    <property type="entry name" value="Alpha_amylase"/>
</dbReference>
<dbReference type="GO" id="GO:0005615">
    <property type="term" value="C:extracellular space"/>
    <property type="evidence" value="ECO:0000318"/>
    <property type="project" value="GO_Central"/>
</dbReference>
<evidence type="ECO:0000256" key="13">
    <source>
        <dbReference type="SAM" id="SignalP"/>
    </source>
</evidence>
<sequence>MRIFYCLLAIVVTCVSAQTEPNFKDGRKVIVHLFEWKWTDIADECERYLGPYGFAGVQISPPAEHNEVTNPWRPWYERYQPMSYELTSRSGDEAAFRDMVERCRNVDVLIYVDAVINHMAAMSYEYPGVPYYSEHFNVPRGNCPSSSGEMDYGNAISVRNCNLVGLNDILFGSEVNCYTNQKVVDYLNKMIDIGVAGFRVDAAKHMWPGDLEDIVRELWNTKDGSRPYVYQEVIDRSGTEAIKSWDYVHIGDVTEFKYCDQIVGLGHGTNQAKWFENFGEAWDMMSSDHAFVFVDNHDNQRSHGGGGDILTYKDSWPYKKALAFGMAWDYGTFRIMSSFFFDDTDSSPPAYSDGTIISPTINSDGTCDGGWVCEHRWRQIRNMACFRNAAGWEPVENWHDNGDNFIAFSRGNRAFFALNNQAYTVNDNLHTGLPSGDYCDVISGDPTGSGCTGKTITVDDYGWATISIPNGEDPMIAIHIGAKAGSGSFCRWY</sequence>
<dbReference type="GeneID" id="577636"/>
<keyword evidence="11" id="KW-0326">Glycosidase</keyword>
<keyword evidence="8" id="KW-0106">Calcium</keyword>
<dbReference type="SMART" id="SM00632">
    <property type="entry name" value="Aamy_C"/>
    <property type="match status" value="1"/>
</dbReference>
<dbReference type="OrthoDB" id="550577at2759"/>
<feature type="chain" id="PRO_5029880182" description="alpha-amylase" evidence="13">
    <location>
        <begin position="18"/>
        <end position="493"/>
    </location>
</feature>
<keyword evidence="13" id="KW-0732">Signal</keyword>
<dbReference type="GO" id="GO:0005975">
    <property type="term" value="P:carbohydrate metabolic process"/>
    <property type="evidence" value="ECO:0000318"/>
    <property type="project" value="GO_Central"/>
</dbReference>
<comment type="cofactor">
    <cofactor evidence="2">
        <name>Ca(2+)</name>
        <dbReference type="ChEBI" id="CHEBI:29108"/>
    </cofactor>
</comment>
<reference evidence="17" key="1">
    <citation type="submission" date="2015-02" db="EMBL/GenBank/DDBJ databases">
        <title>Genome sequencing for Strongylocentrotus purpuratus.</title>
        <authorList>
            <person name="Murali S."/>
            <person name="Liu Y."/>
            <person name="Vee V."/>
            <person name="English A."/>
            <person name="Wang M."/>
            <person name="Skinner E."/>
            <person name="Han Y."/>
            <person name="Muzny D.M."/>
            <person name="Worley K.C."/>
            <person name="Gibbs R.A."/>
        </authorList>
    </citation>
    <scope>NUCLEOTIDE SEQUENCE</scope>
</reference>
<feature type="domain" description="Glycosyl hydrolase family 13 catalytic" evidence="15">
    <location>
        <begin position="28"/>
        <end position="387"/>
    </location>
</feature>
<dbReference type="EnsemblMetazoa" id="XM_011685430">
    <property type="protein sequence ID" value="XP_011683732"/>
    <property type="gene ID" value="LOC577636"/>
</dbReference>
<evidence type="ECO:0000259" key="15">
    <source>
        <dbReference type="SMART" id="SM00642"/>
    </source>
</evidence>
<keyword evidence="7" id="KW-0378">Hydrolase</keyword>
<dbReference type="PRINTS" id="PR00110">
    <property type="entry name" value="ALPHAAMYLASE"/>
</dbReference>
<keyword evidence="17" id="KW-1185">Reference proteome</keyword>
<protein>
    <recommendedName>
        <fullName evidence="5">alpha-amylase</fullName>
        <ecNumber evidence="5">3.2.1.1</ecNumber>
    </recommendedName>
</protein>
<dbReference type="SUPFAM" id="SSF51011">
    <property type="entry name" value="Glycosyl hydrolase domain"/>
    <property type="match status" value="1"/>
</dbReference>
<keyword evidence="9" id="KW-0868">Chloride</keyword>
<proteinExistence type="inferred from homology"/>
<evidence type="ECO:0000256" key="1">
    <source>
        <dbReference type="ARBA" id="ARBA00000548"/>
    </source>
</evidence>
<evidence type="ECO:0000256" key="6">
    <source>
        <dbReference type="ARBA" id="ARBA00022723"/>
    </source>
</evidence>
<dbReference type="InParanoid" id="A0A7M7HQN6"/>
<accession>A0A7M7HQN6</accession>
<evidence type="ECO:0000313" key="17">
    <source>
        <dbReference type="Proteomes" id="UP000007110"/>
    </source>
</evidence>
<dbReference type="InterPro" id="IPR006048">
    <property type="entry name" value="A-amylase/branching_C"/>
</dbReference>
<evidence type="ECO:0000256" key="3">
    <source>
        <dbReference type="ARBA" id="ARBA00001923"/>
    </source>
</evidence>